<dbReference type="GO" id="GO:0000725">
    <property type="term" value="P:recombinational repair"/>
    <property type="evidence" value="ECO:0007669"/>
    <property type="project" value="TreeGrafter"/>
</dbReference>
<evidence type="ECO:0000256" key="4">
    <source>
        <dbReference type="ARBA" id="ARBA00022806"/>
    </source>
</evidence>
<dbReference type="Gene3D" id="1.10.10.160">
    <property type="match status" value="1"/>
</dbReference>
<protein>
    <recommendedName>
        <fullName evidence="9">DNA 3'-5' helicase</fullName>
        <ecNumber evidence="9">5.6.2.4</ecNumber>
    </recommendedName>
</protein>
<dbReference type="RefSeq" id="WP_038262548.1">
    <property type="nucleotide sequence ID" value="NZ_FSRH01000007.1"/>
</dbReference>
<dbReference type="GO" id="GO:0005524">
    <property type="term" value="F:ATP binding"/>
    <property type="evidence" value="ECO:0007669"/>
    <property type="project" value="UniProtKB-UniRule"/>
</dbReference>
<dbReference type="GO" id="GO:0003677">
    <property type="term" value="F:DNA binding"/>
    <property type="evidence" value="ECO:0007669"/>
    <property type="project" value="UniProtKB-KW"/>
</dbReference>
<reference evidence="14 15" key="1">
    <citation type="submission" date="2014-03" db="EMBL/GenBank/DDBJ databases">
        <title>Genome sequence of Clostridium litorale W6, DSM 5388.</title>
        <authorList>
            <person name="Poehlein A."/>
            <person name="Jagirdar A."/>
            <person name="Khonsari B."/>
            <person name="Chibani C.M."/>
            <person name="Gutierrez Gutierrez D.A."/>
            <person name="Davydova E."/>
            <person name="Alghaithi H.S."/>
            <person name="Nair K.P."/>
            <person name="Dhamotharan K."/>
            <person name="Chandran L."/>
            <person name="G W."/>
            <person name="Daniel R."/>
        </authorList>
    </citation>
    <scope>NUCLEOTIDE SEQUENCE [LARGE SCALE GENOMIC DNA]</scope>
    <source>
        <strain evidence="14 15">W6</strain>
    </source>
</reference>
<evidence type="ECO:0000256" key="10">
    <source>
        <dbReference type="ARBA" id="ARBA00048988"/>
    </source>
</evidence>
<keyword evidence="2 11" id="KW-0547">Nucleotide-binding</keyword>
<evidence type="ECO:0000256" key="8">
    <source>
        <dbReference type="ARBA" id="ARBA00034617"/>
    </source>
</evidence>
<evidence type="ECO:0000256" key="1">
    <source>
        <dbReference type="ARBA" id="ARBA00009922"/>
    </source>
</evidence>
<comment type="caution">
    <text evidence="14">The sequence shown here is derived from an EMBL/GenBank/DDBJ whole genome shotgun (WGS) entry which is preliminary data.</text>
</comment>
<dbReference type="Gene3D" id="1.10.486.10">
    <property type="entry name" value="PCRA, domain 4"/>
    <property type="match status" value="1"/>
</dbReference>
<name>A0A069RG71_PEPLI</name>
<feature type="domain" description="UvrD-like helicase C-terminal" evidence="13">
    <location>
        <begin position="278"/>
        <end position="542"/>
    </location>
</feature>
<dbReference type="SUPFAM" id="SSF52540">
    <property type="entry name" value="P-loop containing nucleoside triphosphate hydrolases"/>
    <property type="match status" value="1"/>
</dbReference>
<dbReference type="eggNOG" id="COG0210">
    <property type="taxonomic scope" value="Bacteria"/>
</dbReference>
<dbReference type="GO" id="GO:0033202">
    <property type="term" value="C:DNA helicase complex"/>
    <property type="evidence" value="ECO:0007669"/>
    <property type="project" value="TreeGrafter"/>
</dbReference>
<evidence type="ECO:0000256" key="11">
    <source>
        <dbReference type="PROSITE-ProRule" id="PRU00560"/>
    </source>
</evidence>
<dbReference type="GO" id="GO:0005829">
    <property type="term" value="C:cytosol"/>
    <property type="evidence" value="ECO:0007669"/>
    <property type="project" value="TreeGrafter"/>
</dbReference>
<dbReference type="GO" id="GO:0016887">
    <property type="term" value="F:ATP hydrolysis activity"/>
    <property type="evidence" value="ECO:0007669"/>
    <property type="project" value="RHEA"/>
</dbReference>
<evidence type="ECO:0000313" key="15">
    <source>
        <dbReference type="Proteomes" id="UP000027946"/>
    </source>
</evidence>
<evidence type="ECO:0000313" key="14">
    <source>
        <dbReference type="EMBL" id="KDR96039.1"/>
    </source>
</evidence>
<dbReference type="EMBL" id="JJMM01000005">
    <property type="protein sequence ID" value="KDR96039.1"/>
    <property type="molecule type" value="Genomic_DNA"/>
</dbReference>
<dbReference type="STRING" id="1121324.CLIT_5c00510"/>
<dbReference type="InterPro" id="IPR013986">
    <property type="entry name" value="DExx_box_DNA_helicase_dom_sf"/>
</dbReference>
<evidence type="ECO:0000256" key="7">
    <source>
        <dbReference type="ARBA" id="ARBA00023235"/>
    </source>
</evidence>
<dbReference type="PROSITE" id="PS51198">
    <property type="entry name" value="UVRD_HELICASE_ATP_BIND"/>
    <property type="match status" value="1"/>
</dbReference>
<dbReference type="PANTHER" id="PTHR11070:SF2">
    <property type="entry name" value="ATP-DEPENDENT DNA HELICASE SRS2"/>
    <property type="match status" value="1"/>
</dbReference>
<keyword evidence="15" id="KW-1185">Reference proteome</keyword>
<sequence>MYNGLDNEQIEAMKHFKGPCAVIAGPGSGKTRAITYRIANLIKNNGVSPKNILSISFTRASALEMKERAIGICQESCNCSFGTFHSVFFRMLRAFRAYSSDNVLDENSKKKIIKNILVTFSVENAQDDDFVSEVILEISYIKNDMIPIGEFNSQVISNDELQKVFESYENYKKEMNKIDFDDMLTLTHRLFEEDEKALEYVRGRYKYILIDEFQDINRVQLETVKMLVSSEQNIFVVGDEDQSIYGFRGARPEFLSEFENYFSPVRKIILSSNYRSAASIVESANSLIRNNRERNFKNIKPVREDDGDVNIVSAKDSVDEAEKIANDIMERVRKVSMDFSDFAVIYRTNMQSRAVIDIFMDHNIPFTVADRIVTVYDHWVAKDVIAYLKASCEMASGDDYKRIINKPFRYISKDSIASARGCMDFIEGLKRYSNLHKVQIKTLDEMKRDLALMSSAAPEDAISVLRTQIEYDRYILEYSDKRSIKPEGLFEVLDEMQESAKYFSDIKAFIEHIDNVKTEILEQRKKKIENSVTLTTMHGAKGLEFQNVYVIGAVEGISPHEKSVEEGMEEERRLFYVALTRAKDSVQIYVPKQKYGKSTSPSRFVDEMYTCAECADKGEYVYHKNFKRGLVIEKDEKTITVKFGDGIKVLDYIACLKKKLITRGK</sequence>
<dbReference type="InterPro" id="IPR014016">
    <property type="entry name" value="UvrD-like_ATP-bd"/>
</dbReference>
<dbReference type="InterPro" id="IPR027417">
    <property type="entry name" value="P-loop_NTPase"/>
</dbReference>
<feature type="domain" description="UvrD-like helicase ATP-binding" evidence="12">
    <location>
        <begin position="3"/>
        <end position="277"/>
    </location>
</feature>
<keyword evidence="5 11" id="KW-0067">ATP-binding</keyword>
<evidence type="ECO:0000259" key="13">
    <source>
        <dbReference type="PROSITE" id="PS51217"/>
    </source>
</evidence>
<gene>
    <name evidence="14" type="ORF">CLIT_5c00510</name>
</gene>
<dbReference type="PROSITE" id="PS51217">
    <property type="entry name" value="UVRD_HELICASE_CTER"/>
    <property type="match status" value="1"/>
</dbReference>
<dbReference type="Pfam" id="PF00580">
    <property type="entry name" value="UvrD-helicase"/>
    <property type="match status" value="1"/>
</dbReference>
<evidence type="ECO:0000256" key="5">
    <source>
        <dbReference type="ARBA" id="ARBA00022840"/>
    </source>
</evidence>
<organism evidence="14 15">
    <name type="scientific">Peptoclostridium litorale DSM 5388</name>
    <dbReference type="NCBI Taxonomy" id="1121324"/>
    <lineage>
        <taxon>Bacteria</taxon>
        <taxon>Bacillati</taxon>
        <taxon>Bacillota</taxon>
        <taxon>Clostridia</taxon>
        <taxon>Peptostreptococcales</taxon>
        <taxon>Peptoclostridiaceae</taxon>
        <taxon>Peptoclostridium</taxon>
    </lineage>
</organism>
<evidence type="ECO:0000256" key="6">
    <source>
        <dbReference type="ARBA" id="ARBA00023125"/>
    </source>
</evidence>
<accession>A0A069RG71</accession>
<comment type="catalytic activity">
    <reaction evidence="10">
        <text>ATP + H2O = ADP + phosphate + H(+)</text>
        <dbReference type="Rhea" id="RHEA:13065"/>
        <dbReference type="ChEBI" id="CHEBI:15377"/>
        <dbReference type="ChEBI" id="CHEBI:15378"/>
        <dbReference type="ChEBI" id="CHEBI:30616"/>
        <dbReference type="ChEBI" id="CHEBI:43474"/>
        <dbReference type="ChEBI" id="CHEBI:456216"/>
        <dbReference type="EC" id="5.6.2.4"/>
    </reaction>
</comment>
<dbReference type="PANTHER" id="PTHR11070">
    <property type="entry name" value="UVRD / RECB / PCRA DNA HELICASE FAMILY MEMBER"/>
    <property type="match status" value="1"/>
</dbReference>
<dbReference type="Pfam" id="PF13361">
    <property type="entry name" value="UvrD_C"/>
    <property type="match status" value="1"/>
</dbReference>
<dbReference type="InterPro" id="IPR014017">
    <property type="entry name" value="DNA_helicase_UvrD-like_C"/>
</dbReference>
<proteinExistence type="inferred from homology"/>
<comment type="catalytic activity">
    <reaction evidence="8">
        <text>Couples ATP hydrolysis with the unwinding of duplex DNA by translocating in the 3'-5' direction.</text>
        <dbReference type="EC" id="5.6.2.4"/>
    </reaction>
</comment>
<dbReference type="EC" id="5.6.2.4" evidence="9"/>
<dbReference type="AlphaFoldDB" id="A0A069RG71"/>
<dbReference type="Gene3D" id="3.40.50.300">
    <property type="entry name" value="P-loop containing nucleotide triphosphate hydrolases"/>
    <property type="match status" value="2"/>
</dbReference>
<evidence type="ECO:0000256" key="2">
    <source>
        <dbReference type="ARBA" id="ARBA00022741"/>
    </source>
</evidence>
<keyword evidence="3 11" id="KW-0378">Hydrolase</keyword>
<dbReference type="GO" id="GO:0043138">
    <property type="term" value="F:3'-5' DNA helicase activity"/>
    <property type="evidence" value="ECO:0007669"/>
    <property type="project" value="UniProtKB-EC"/>
</dbReference>
<evidence type="ECO:0000256" key="9">
    <source>
        <dbReference type="ARBA" id="ARBA00034808"/>
    </source>
</evidence>
<dbReference type="OrthoDB" id="9810135at2"/>
<dbReference type="Proteomes" id="UP000027946">
    <property type="component" value="Unassembled WGS sequence"/>
</dbReference>
<keyword evidence="4 11" id="KW-0347">Helicase</keyword>
<dbReference type="CDD" id="cd17932">
    <property type="entry name" value="DEXQc_UvrD"/>
    <property type="match status" value="1"/>
</dbReference>
<comment type="similarity">
    <text evidence="1">Belongs to the helicase family. UvrD subfamily.</text>
</comment>
<evidence type="ECO:0000259" key="12">
    <source>
        <dbReference type="PROSITE" id="PS51198"/>
    </source>
</evidence>
<feature type="binding site" evidence="11">
    <location>
        <begin position="24"/>
        <end position="31"/>
    </location>
    <ligand>
        <name>ATP</name>
        <dbReference type="ChEBI" id="CHEBI:30616"/>
    </ligand>
</feature>
<keyword evidence="7" id="KW-0413">Isomerase</keyword>
<evidence type="ECO:0000256" key="3">
    <source>
        <dbReference type="ARBA" id="ARBA00022801"/>
    </source>
</evidence>
<dbReference type="InterPro" id="IPR000212">
    <property type="entry name" value="DNA_helicase_UvrD/REP"/>
</dbReference>
<keyword evidence="6" id="KW-0238">DNA-binding</keyword>